<sequence length="506" mass="58161">MSRRIPFVTAQSLSSYMNIEWNPEFLKRRKLNHKSENKPFLETIAEIEIGTESLAGTPARPIELDHAIPQFIREHDQSEICTPEADMILAFCNNSNFESLLNGRGNNAKCALLDERNFKGGGVQVRTQKGPLTALELYKALKKPRFHSSADTQDSATLNAESAEEERPEPDADRRLIFLTDLDGWSMLALIGTASDSQAPALRNALYRHVAAQTFVGVTCASPGYFVFQLAFHLPYYAWRDTNIPIEDHRRDSRGEPMRELHDVSFLNCKSDALHSFIYEAQISCVVAGSDVWRWVAYCFVDSYFDGNDDAQETVMAYYEDSQIDGGVLMDPCTVGSSPLCANIEDPWEWFLLVFRCRLDQIRSEWRQVVWKVRQSIRDYEKVWVHRYAPDPSGNRWFGEVREQKEEIREPEKWVAKAKNLLTLLLPRLTWTVDECERFMSTYNIYFDGVSDAKHIELSRCGIQTSFEDLKFQVKTLKDTADVCDDFIKKVSYSPFVFPQIFLACH</sequence>
<reference evidence="2 3" key="1">
    <citation type="submission" date="2015-01" db="EMBL/GenBank/DDBJ databases">
        <title>The Genome Sequence of Rhinocladiella mackenzie CBS 650.93.</title>
        <authorList>
            <consortium name="The Broad Institute Genomics Platform"/>
            <person name="Cuomo C."/>
            <person name="de Hoog S."/>
            <person name="Gorbushina A."/>
            <person name="Stielow B."/>
            <person name="Teixiera M."/>
            <person name="Abouelleil A."/>
            <person name="Chapman S.B."/>
            <person name="Priest M."/>
            <person name="Young S.K."/>
            <person name="Wortman J."/>
            <person name="Nusbaum C."/>
            <person name="Birren B."/>
        </authorList>
    </citation>
    <scope>NUCLEOTIDE SEQUENCE [LARGE SCALE GENOMIC DNA]</scope>
    <source>
        <strain evidence="2 3">CBS 650.93</strain>
    </source>
</reference>
<evidence type="ECO:0000313" key="3">
    <source>
        <dbReference type="Proteomes" id="UP000053617"/>
    </source>
</evidence>
<dbReference type="RefSeq" id="XP_013277366.1">
    <property type="nucleotide sequence ID" value="XM_013421912.1"/>
</dbReference>
<name>A0A0D2JL90_9EURO</name>
<keyword evidence="3" id="KW-1185">Reference proteome</keyword>
<feature type="region of interest" description="Disordered" evidence="1">
    <location>
        <begin position="146"/>
        <end position="170"/>
    </location>
</feature>
<dbReference type="AlphaFoldDB" id="A0A0D2JL90"/>
<accession>A0A0D2JL90</accession>
<dbReference type="STRING" id="1442369.A0A0D2JL90"/>
<dbReference type="VEuPathDB" id="FungiDB:Z518_01311"/>
<protein>
    <submittedName>
        <fullName evidence="2">Uncharacterized protein</fullName>
    </submittedName>
</protein>
<feature type="compositionally biased region" description="Polar residues" evidence="1">
    <location>
        <begin position="149"/>
        <end position="159"/>
    </location>
</feature>
<evidence type="ECO:0000256" key="1">
    <source>
        <dbReference type="SAM" id="MobiDB-lite"/>
    </source>
</evidence>
<organism evidence="2 3">
    <name type="scientific">Rhinocladiella mackenziei CBS 650.93</name>
    <dbReference type="NCBI Taxonomy" id="1442369"/>
    <lineage>
        <taxon>Eukaryota</taxon>
        <taxon>Fungi</taxon>
        <taxon>Dikarya</taxon>
        <taxon>Ascomycota</taxon>
        <taxon>Pezizomycotina</taxon>
        <taxon>Eurotiomycetes</taxon>
        <taxon>Chaetothyriomycetidae</taxon>
        <taxon>Chaetothyriales</taxon>
        <taxon>Herpotrichiellaceae</taxon>
        <taxon>Rhinocladiella</taxon>
    </lineage>
</organism>
<dbReference type="EMBL" id="KN847475">
    <property type="protein sequence ID" value="KIX10230.1"/>
    <property type="molecule type" value="Genomic_DNA"/>
</dbReference>
<dbReference type="OrthoDB" id="10071171at2759"/>
<evidence type="ECO:0000313" key="2">
    <source>
        <dbReference type="EMBL" id="KIX10230.1"/>
    </source>
</evidence>
<gene>
    <name evidence="2" type="ORF">Z518_01311</name>
</gene>
<dbReference type="HOGENOM" id="CLU_025796_2_0_1"/>
<dbReference type="Proteomes" id="UP000053617">
    <property type="component" value="Unassembled WGS sequence"/>
</dbReference>
<proteinExistence type="predicted"/>
<dbReference type="GeneID" id="25289382"/>